<dbReference type="Gene3D" id="2.60.120.10">
    <property type="entry name" value="Jelly Rolls"/>
    <property type="match status" value="1"/>
</dbReference>
<evidence type="ECO:0000256" key="1">
    <source>
        <dbReference type="ARBA" id="ARBA00023125"/>
    </source>
</evidence>
<dbReference type="EMBL" id="FLQS01000055">
    <property type="protein sequence ID" value="SBS78494.1"/>
    <property type="molecule type" value="Genomic_DNA"/>
</dbReference>
<gene>
    <name evidence="3" type="ORF">MHPYR_590021</name>
</gene>
<proteinExistence type="predicted"/>
<dbReference type="SUPFAM" id="SSF51215">
    <property type="entry name" value="Regulatory protein AraC"/>
    <property type="match status" value="1"/>
</dbReference>
<reference evidence="3" key="1">
    <citation type="submission" date="2016-03" db="EMBL/GenBank/DDBJ databases">
        <authorList>
            <person name="Ploux O."/>
        </authorList>
    </citation>
    <scope>NUCLEOTIDE SEQUENCE</scope>
    <source>
        <strain evidence="3">UC10</strain>
    </source>
</reference>
<dbReference type="Pfam" id="PF07883">
    <property type="entry name" value="Cupin_2"/>
    <property type="match status" value="1"/>
</dbReference>
<keyword evidence="1" id="KW-0238">DNA-binding</keyword>
<name>A0A1Y5PIL0_9MYCO</name>
<dbReference type="AlphaFoldDB" id="A0A1Y5PIL0"/>
<dbReference type="GO" id="GO:0003677">
    <property type="term" value="F:DNA binding"/>
    <property type="evidence" value="ECO:0007669"/>
    <property type="project" value="UniProtKB-KW"/>
</dbReference>
<feature type="domain" description="Cupin type-2" evidence="2">
    <location>
        <begin position="48"/>
        <end position="110"/>
    </location>
</feature>
<accession>A0A1Y5PIL0</accession>
<protein>
    <recommendedName>
        <fullName evidence="2">Cupin type-2 domain-containing protein</fullName>
    </recommendedName>
</protein>
<dbReference type="InterPro" id="IPR013096">
    <property type="entry name" value="Cupin_2"/>
</dbReference>
<evidence type="ECO:0000313" key="3">
    <source>
        <dbReference type="EMBL" id="SBS78494.1"/>
    </source>
</evidence>
<dbReference type="InterPro" id="IPR037923">
    <property type="entry name" value="HTH-like"/>
</dbReference>
<evidence type="ECO:0000259" key="2">
    <source>
        <dbReference type="Pfam" id="PF07883"/>
    </source>
</evidence>
<sequence>MIRCVRLFTGADQQSHIQIGRLDLTPGRNDDLVSAAMSSIHVTAEETATGGTLAWHTAPVRQLVVTLAGTLVFTTRDGQEFTLAPGDVLLAEDTVGSGHQWRLVDDGPWRRIYIVLADGVDVPFVAE</sequence>
<organism evidence="3">
    <name type="scientific">uncultured Mycobacterium sp</name>
    <dbReference type="NCBI Taxonomy" id="171292"/>
    <lineage>
        <taxon>Bacteria</taxon>
        <taxon>Bacillati</taxon>
        <taxon>Actinomycetota</taxon>
        <taxon>Actinomycetes</taxon>
        <taxon>Mycobacteriales</taxon>
        <taxon>Mycobacteriaceae</taxon>
        <taxon>Mycobacterium</taxon>
        <taxon>environmental samples</taxon>
    </lineage>
</organism>
<dbReference type="InterPro" id="IPR014710">
    <property type="entry name" value="RmlC-like_jellyroll"/>
</dbReference>